<dbReference type="GO" id="GO:0005886">
    <property type="term" value="C:plasma membrane"/>
    <property type="evidence" value="ECO:0007669"/>
    <property type="project" value="UniProtKB-SubCell"/>
</dbReference>
<evidence type="ECO:0000313" key="13">
    <source>
        <dbReference type="EMBL" id="KXB05214.1"/>
    </source>
</evidence>
<keyword evidence="8" id="KW-0408">Iron</keyword>
<dbReference type="EMBL" id="LHYC01000028">
    <property type="protein sequence ID" value="KXB05214.1"/>
    <property type="molecule type" value="Genomic_DNA"/>
</dbReference>
<feature type="domain" description="4Fe-4S" evidence="12">
    <location>
        <begin position="175"/>
        <end position="234"/>
    </location>
</feature>
<evidence type="ECO:0000256" key="5">
    <source>
        <dbReference type="ARBA" id="ARBA00022692"/>
    </source>
</evidence>
<keyword evidence="10 11" id="KW-0472">Membrane</keyword>
<protein>
    <recommendedName>
        <fullName evidence="12">4Fe-4S domain-containing protein</fullName>
    </recommendedName>
</protein>
<keyword evidence="14" id="KW-1185">Reference proteome</keyword>
<organism evidence="13 14">
    <name type="scientific">candidate division MSBL1 archaeon SCGC-AAA382A03</name>
    <dbReference type="NCBI Taxonomy" id="1698278"/>
    <lineage>
        <taxon>Archaea</taxon>
        <taxon>Methanobacteriati</taxon>
        <taxon>Methanobacteriota</taxon>
        <taxon>candidate division MSBL1</taxon>
    </lineage>
</organism>
<dbReference type="GO" id="GO:0046872">
    <property type="term" value="F:metal ion binding"/>
    <property type="evidence" value="ECO:0007669"/>
    <property type="project" value="UniProtKB-KW"/>
</dbReference>
<evidence type="ECO:0000256" key="6">
    <source>
        <dbReference type="ARBA" id="ARBA00022723"/>
    </source>
</evidence>
<feature type="transmembrane region" description="Helical" evidence="11">
    <location>
        <begin position="105"/>
        <end position="124"/>
    </location>
</feature>
<proteinExistence type="inferred from homology"/>
<evidence type="ECO:0000256" key="7">
    <source>
        <dbReference type="ARBA" id="ARBA00022989"/>
    </source>
</evidence>
<keyword evidence="6" id="KW-0479">Metal-binding</keyword>
<keyword evidence="4" id="KW-0004">4Fe-4S</keyword>
<feature type="transmembrane region" description="Helical" evidence="11">
    <location>
        <begin position="38"/>
        <end position="62"/>
    </location>
</feature>
<sequence>MNLKNYFKNNRMLGAALAIYLIVLLVDPNTFMETLNTAWVYIEEMLQVLPPVLIFTGMLEVWVPRETIMDTFGSRSGLTGKLASFFLGTVSAGPIYAGFPITQSLLRKGASVANITVLLSTWAVAKIPILLVEIQFLGLSFALVRWSLTIPAILAIGYLTGKIVSREEIISEIGDIEEMIQKILDRLPGHNCGACGYDNCKECAEAITDGEAEPDVCKPGQEETEQKIKKLMKKQKPVIKSS</sequence>
<gene>
    <name evidence="13" type="ORF">AKJ49_01250</name>
</gene>
<dbReference type="Pfam" id="PF04060">
    <property type="entry name" value="FeS"/>
    <property type="match status" value="1"/>
</dbReference>
<dbReference type="Pfam" id="PF03773">
    <property type="entry name" value="ArsP_1"/>
    <property type="match status" value="1"/>
</dbReference>
<dbReference type="GO" id="GO:0051539">
    <property type="term" value="F:4 iron, 4 sulfur cluster binding"/>
    <property type="evidence" value="ECO:0007669"/>
    <property type="project" value="UniProtKB-KW"/>
</dbReference>
<keyword evidence="9" id="KW-0411">Iron-sulfur</keyword>
<keyword evidence="5 11" id="KW-0812">Transmembrane</keyword>
<comment type="caution">
    <text evidence="13">The sequence shown here is derived from an EMBL/GenBank/DDBJ whole genome shotgun (WGS) entry which is preliminary data.</text>
</comment>
<dbReference type="Gene3D" id="1.10.15.40">
    <property type="entry name" value="Electron transport complex subunit B, putative Fe-S cluster"/>
    <property type="match status" value="1"/>
</dbReference>
<keyword evidence="7 11" id="KW-1133">Transmembrane helix</keyword>
<keyword evidence="3" id="KW-1003">Cell membrane</keyword>
<evidence type="ECO:0000256" key="3">
    <source>
        <dbReference type="ARBA" id="ARBA00022475"/>
    </source>
</evidence>
<evidence type="ECO:0000256" key="11">
    <source>
        <dbReference type="SAM" id="Phobius"/>
    </source>
</evidence>
<dbReference type="PANTHER" id="PTHR43560:SF1">
    <property type="entry name" value="ION-TRANSLOCATING OXIDOREDUCTASE COMPLEX SUBUNIT B"/>
    <property type="match status" value="1"/>
</dbReference>
<dbReference type="Proteomes" id="UP000070549">
    <property type="component" value="Unassembled WGS sequence"/>
</dbReference>
<evidence type="ECO:0000256" key="8">
    <source>
        <dbReference type="ARBA" id="ARBA00023004"/>
    </source>
</evidence>
<dbReference type="InterPro" id="IPR050395">
    <property type="entry name" value="4Fe4S_Ferredoxin_RnfB"/>
</dbReference>
<dbReference type="PROSITE" id="PS51656">
    <property type="entry name" value="4FE4S"/>
    <property type="match status" value="1"/>
</dbReference>
<dbReference type="InterPro" id="IPR005524">
    <property type="entry name" value="DUF318"/>
</dbReference>
<evidence type="ECO:0000256" key="1">
    <source>
        <dbReference type="ARBA" id="ARBA00004651"/>
    </source>
</evidence>
<evidence type="ECO:0000256" key="9">
    <source>
        <dbReference type="ARBA" id="ARBA00023014"/>
    </source>
</evidence>
<accession>A0A133VFM4</accession>
<evidence type="ECO:0000256" key="2">
    <source>
        <dbReference type="ARBA" id="ARBA00006386"/>
    </source>
</evidence>
<evidence type="ECO:0000256" key="4">
    <source>
        <dbReference type="ARBA" id="ARBA00022485"/>
    </source>
</evidence>
<reference evidence="13 14" key="1">
    <citation type="journal article" date="2016" name="Sci. Rep.">
        <title>Metabolic traits of an uncultured archaeal lineage -MSBL1- from brine pools of the Red Sea.</title>
        <authorList>
            <person name="Mwirichia R."/>
            <person name="Alam I."/>
            <person name="Rashid M."/>
            <person name="Vinu M."/>
            <person name="Ba-Alawi W."/>
            <person name="Anthony Kamau A."/>
            <person name="Kamanda Ngugi D."/>
            <person name="Goker M."/>
            <person name="Klenk H.P."/>
            <person name="Bajic V."/>
            <person name="Stingl U."/>
        </authorList>
    </citation>
    <scope>NUCLEOTIDE SEQUENCE [LARGE SCALE GENOMIC DNA]</scope>
    <source>
        <strain evidence="13">SCGC-AAA382A03</strain>
    </source>
</reference>
<evidence type="ECO:0000313" key="14">
    <source>
        <dbReference type="Proteomes" id="UP000070549"/>
    </source>
</evidence>
<name>A0A133VFM4_9EURY</name>
<dbReference type="InterPro" id="IPR007202">
    <property type="entry name" value="4Fe-4S_dom"/>
</dbReference>
<dbReference type="PANTHER" id="PTHR43560">
    <property type="entry name" value="ION-TRANSLOCATING OXIDOREDUCTASE COMPLEX SUBUNIT B"/>
    <property type="match status" value="1"/>
</dbReference>
<evidence type="ECO:0000259" key="12">
    <source>
        <dbReference type="PROSITE" id="PS51656"/>
    </source>
</evidence>
<feature type="transmembrane region" description="Helical" evidence="11">
    <location>
        <begin position="136"/>
        <end position="159"/>
    </location>
</feature>
<dbReference type="AlphaFoldDB" id="A0A133VFM4"/>
<feature type="transmembrane region" description="Helical" evidence="11">
    <location>
        <begin position="82"/>
        <end position="99"/>
    </location>
</feature>
<evidence type="ECO:0000256" key="10">
    <source>
        <dbReference type="ARBA" id="ARBA00023136"/>
    </source>
</evidence>
<comment type="subcellular location">
    <subcellularLocation>
        <location evidence="1">Cell membrane</location>
        <topology evidence="1">Multi-pass membrane protein</topology>
    </subcellularLocation>
</comment>
<comment type="similarity">
    <text evidence="2">Belongs to the UPF0718 family.</text>
</comment>